<evidence type="ECO:0000313" key="3">
    <source>
        <dbReference type="EMBL" id="UZX21026.1"/>
    </source>
</evidence>
<feature type="compositionally biased region" description="Low complexity" evidence="1">
    <location>
        <begin position="471"/>
        <end position="480"/>
    </location>
</feature>
<evidence type="ECO:0008006" key="5">
    <source>
        <dbReference type="Google" id="ProtNLM"/>
    </source>
</evidence>
<evidence type="ECO:0000256" key="1">
    <source>
        <dbReference type="SAM" id="MobiDB-lite"/>
    </source>
</evidence>
<keyword evidence="2" id="KW-0472">Membrane</keyword>
<name>A0ABY6QT94_9ACTN</name>
<evidence type="ECO:0000313" key="4">
    <source>
        <dbReference type="Proteomes" id="UP001164506"/>
    </source>
</evidence>
<dbReference type="GeneID" id="95599773"/>
<evidence type="ECO:0000256" key="2">
    <source>
        <dbReference type="SAM" id="Phobius"/>
    </source>
</evidence>
<gene>
    <name evidence="3" type="ORF">LDH80_10000</name>
</gene>
<dbReference type="EMBL" id="CP084204">
    <property type="protein sequence ID" value="UZX21026.1"/>
    <property type="molecule type" value="Genomic_DNA"/>
</dbReference>
<keyword evidence="2" id="KW-0812">Transmembrane</keyword>
<feature type="transmembrane region" description="Helical" evidence="2">
    <location>
        <begin position="75"/>
        <end position="94"/>
    </location>
</feature>
<organism evidence="3 4">
    <name type="scientific">Streptomyces tanashiensis</name>
    <dbReference type="NCBI Taxonomy" id="67367"/>
    <lineage>
        <taxon>Bacteria</taxon>
        <taxon>Bacillati</taxon>
        <taxon>Actinomycetota</taxon>
        <taxon>Actinomycetes</taxon>
        <taxon>Kitasatosporales</taxon>
        <taxon>Streptomycetaceae</taxon>
        <taxon>Streptomyces</taxon>
    </lineage>
</organism>
<feature type="region of interest" description="Disordered" evidence="1">
    <location>
        <begin position="471"/>
        <end position="497"/>
    </location>
</feature>
<accession>A0ABY6QT94</accession>
<protein>
    <recommendedName>
        <fullName evidence="5">Aromatic ring-opening dioxygenase LigA</fullName>
    </recommendedName>
</protein>
<dbReference type="Proteomes" id="UP001164506">
    <property type="component" value="Chromosome"/>
</dbReference>
<keyword evidence="2" id="KW-1133">Transmembrane helix</keyword>
<dbReference type="RefSeq" id="WP_267258546.1">
    <property type="nucleotide sequence ID" value="NZ_CP084204.1"/>
</dbReference>
<sequence>MGRRQLPPLPTYRKDAVTRKLCAHVHLDERFARDVDTELTADRMTALGLPLGIHLIALARHARAAVRRSERRDRLLVRLHLAFWAAVVLFLWGLVDGNSVVPWAAAAVALGSLAGAWWTVHAALSGSWRAAQDVYWGNERPERLADPVEQSAEGRLKALAKANVVPYTAAVARTDPFVGSGTKIKDVVWQPIDVSRPADDPARPGRKLTIVPFDAVDLHTYVAKEMARIAGLEGLRARNRLYVCGDHVQLLPDEFLEQPEGRPRAQIDTDLVRTALVNPGAGMRTFLSLERVSDGGRVIVTMQLRARLHHPSLSWEVLVFVIPPLDAVYSRVDSLPLRGFERTWKLLGATWGSWLSQLGGARGRNSLRRGLAKTRARQLRHQRREIAERQILFDHGATGSIRDSVSSWGQMLHNDRSDSRDYLHRLQSGVLTATEQFLKDHHVDTSSYDQAVQVISTQTYNISGDIHGSNVGNNGVVNQHGPGGHQGASPQPGHATP</sequence>
<reference evidence="3" key="1">
    <citation type="submission" date="2021-09" db="EMBL/GenBank/DDBJ databases">
        <title>Complete genome sequence and metabolic characterization of Streptomyces tanashiensis DSM 731 the producer of antibacterial Kalafungin and diverse secondary metabolites.</title>
        <authorList>
            <person name="Abbasi M.N."/>
            <person name="Anwar M.N."/>
            <person name="Alam K."/>
            <person name="Shoaib M."/>
            <person name="Lin Z."/>
            <person name="Hayat M."/>
            <person name="Ali M.I."/>
            <person name="Malik H.M.T."/>
            <person name="Ahmed I."/>
            <person name="Li A."/>
            <person name="Hailong Wang H."/>
            <person name="Zhang Y."/>
        </authorList>
    </citation>
    <scope>NUCLEOTIDE SEQUENCE</scope>
    <source>
        <strain evidence="3">Kala</strain>
    </source>
</reference>
<keyword evidence="4" id="KW-1185">Reference proteome</keyword>
<proteinExistence type="predicted"/>
<feature type="transmembrane region" description="Helical" evidence="2">
    <location>
        <begin position="100"/>
        <end position="120"/>
    </location>
</feature>